<feature type="domain" description="Histidine kinase/HSP90-like ATPase" evidence="5">
    <location>
        <begin position="909"/>
        <end position="1005"/>
    </location>
</feature>
<evidence type="ECO:0000256" key="3">
    <source>
        <dbReference type="ARBA" id="ARBA00023012"/>
    </source>
</evidence>
<dbReference type="InterPro" id="IPR015943">
    <property type="entry name" value="WD40/YVTN_repeat-like_dom_sf"/>
</dbReference>
<dbReference type="SMART" id="SM00387">
    <property type="entry name" value="HATPase_c"/>
    <property type="match status" value="1"/>
</dbReference>
<dbReference type="InterPro" id="IPR011110">
    <property type="entry name" value="Reg_prop"/>
</dbReference>
<dbReference type="Proteomes" id="UP000327111">
    <property type="component" value="Unassembled WGS sequence"/>
</dbReference>
<dbReference type="Gene3D" id="2.130.10.10">
    <property type="entry name" value="YVTN repeat-like/Quinoprotein amine dehydrogenase"/>
    <property type="match status" value="3"/>
</dbReference>
<evidence type="ECO:0000259" key="5">
    <source>
        <dbReference type="SMART" id="SM00387"/>
    </source>
</evidence>
<dbReference type="Pfam" id="PF07494">
    <property type="entry name" value="Reg_prop"/>
    <property type="match status" value="1"/>
</dbReference>
<dbReference type="GO" id="GO:0000155">
    <property type="term" value="F:phosphorelay sensor kinase activity"/>
    <property type="evidence" value="ECO:0007669"/>
    <property type="project" value="InterPro"/>
</dbReference>
<dbReference type="InterPro" id="IPR013783">
    <property type="entry name" value="Ig-like_fold"/>
</dbReference>
<dbReference type="Gene3D" id="1.20.5.1930">
    <property type="match status" value="1"/>
</dbReference>
<gene>
    <name evidence="6" type="ORF">PS854_04097</name>
</gene>
<dbReference type="InterPro" id="IPR003594">
    <property type="entry name" value="HATPase_dom"/>
</dbReference>
<evidence type="ECO:0000256" key="2">
    <source>
        <dbReference type="ARBA" id="ARBA00022777"/>
    </source>
</evidence>
<dbReference type="GO" id="GO:0046983">
    <property type="term" value="F:protein dimerization activity"/>
    <property type="evidence" value="ECO:0007669"/>
    <property type="project" value="InterPro"/>
</dbReference>
<accession>A0A5E7MR16</accession>
<evidence type="ECO:0000313" key="7">
    <source>
        <dbReference type="Proteomes" id="UP000327111"/>
    </source>
</evidence>
<dbReference type="SUPFAM" id="SSF55874">
    <property type="entry name" value="ATPase domain of HSP90 chaperone/DNA topoisomerase II/histidine kinase"/>
    <property type="match status" value="1"/>
</dbReference>
<feature type="transmembrane region" description="Helical" evidence="4">
    <location>
        <begin position="768"/>
        <end position="785"/>
    </location>
</feature>
<evidence type="ECO:0000256" key="1">
    <source>
        <dbReference type="ARBA" id="ARBA00022679"/>
    </source>
</evidence>
<evidence type="ECO:0000313" key="6">
    <source>
        <dbReference type="EMBL" id="VVP26893.1"/>
    </source>
</evidence>
<dbReference type="PANTHER" id="PTHR24421">
    <property type="entry name" value="NITRATE/NITRITE SENSOR PROTEIN NARX-RELATED"/>
    <property type="match status" value="1"/>
</dbReference>
<reference evidence="6 7" key="1">
    <citation type="submission" date="2019-09" db="EMBL/GenBank/DDBJ databases">
        <authorList>
            <person name="Chandra G."/>
            <person name="Truman W A."/>
        </authorList>
    </citation>
    <scope>NUCLEOTIDE SEQUENCE [LARGE SCALE GENOMIC DNA]</scope>
    <source>
        <strain evidence="6">PS854</strain>
    </source>
</reference>
<sequence length="1029" mass="114325">MPITALNGRSISLNVSKHLIASFRPLLAAFAALYLLCHSACGWAEDRALDQLEHRRWTLADDSPSHIGALAQTRTGYLWLGTHDSLYRFDGFTFSRYRTPSGQDLGIVSSLLTSEDGLWVGQRNGDISLIPDGDVQPTNFNLGRGVIYALAKTPDGSLWAAANDGLMRFDGKQWQHVGVSEGFLGKNPHSLIVDNSGRLWVADEQRLYFLERGAHMLRDSGVRSIRTRHMAQAHDGTLWLIESGSENLLQVELNEAPRLARRINVGESINQLLFDRLGGLWLSTTSGGLLHVNQPDQFKDDSFATLERFSARDGLSSNFARPLLEDSEGSLWIGTLSGLDRLRSKILHPAGFPASAHNLALVADSNGSLWAGSSNLPIMRLDSGGIHYLPVQTPISATARDPQGHVWLAGPQGVWRSSGERLEKVAELPAGSSLDSMVRAMLVDQQGELWLSLNRQGLFVLREGVWQALPSSSEKPSQRMPVSASLASDGGRWFGYRDNLIVTHDKNGERRWGKNEGLDVGHVTAISHASGYSWVGGQHGLARFDGAKFQTLKLPDNRLFDNLYAIIPVPVEAGEDLWLQGQGGIFQLPASEVEQALVDSEHHIRYRIYDPQGGLANDPHHVLVLPTAVRTSQGHLWFVTRKGVVGVDPARALQTSTPPTVRIESLVVDGKTVSLTSTPELQADSQQLVINYSALSLSASDSLHFLYRLDGYDNGWQTAGLRREAIYTGLPPGEYRFRVHALNQNGVPSVQDTELDFSISPAFYRHPMFLLLAGAILLGVLRLIYRINMRIVADRLRTRLEERHGERERIARELHDTLLQGVQGLILHVQAVANSLPADQPARCQLEKALDRADQMIREGRDRVRDLRFVQHVTVDLPSALRDLEHLLNHQNIAYEVVVIGEPNGLHPVVYDELYQLAREAVNNAFRHSDASIVRVQLDYHTRQFELQVIDNGCGILADLQRAEPSERWGLKGMYERAAKIGGTLSVHSAPKQGSTVQLTLPGTLAYCQRPTRRRRWLDWKILARSSHR</sequence>
<keyword evidence="4" id="KW-0812">Transmembrane</keyword>
<dbReference type="Gene3D" id="3.30.565.10">
    <property type="entry name" value="Histidine kinase-like ATPase, C-terminal domain"/>
    <property type="match status" value="1"/>
</dbReference>
<dbReference type="InterPro" id="IPR011123">
    <property type="entry name" value="Y_Y_Y"/>
</dbReference>
<keyword evidence="4" id="KW-0472">Membrane</keyword>
<dbReference type="InterPro" id="IPR050482">
    <property type="entry name" value="Sensor_HK_TwoCompSys"/>
</dbReference>
<name>A0A5E7MR16_PSEFL</name>
<dbReference type="Gene3D" id="2.60.40.10">
    <property type="entry name" value="Immunoglobulins"/>
    <property type="match status" value="1"/>
</dbReference>
<keyword evidence="1" id="KW-0808">Transferase</keyword>
<dbReference type="Pfam" id="PF02518">
    <property type="entry name" value="HATPase_c"/>
    <property type="match status" value="1"/>
</dbReference>
<dbReference type="CDD" id="cd16917">
    <property type="entry name" value="HATPase_UhpB-NarQ-NarX-like"/>
    <property type="match status" value="1"/>
</dbReference>
<keyword evidence="2" id="KW-0418">Kinase</keyword>
<dbReference type="AlphaFoldDB" id="A0A5E7MR16"/>
<dbReference type="SUPFAM" id="SSF63829">
    <property type="entry name" value="Calcium-dependent phosphotriesterase"/>
    <property type="match status" value="2"/>
</dbReference>
<dbReference type="PANTHER" id="PTHR24421:SF62">
    <property type="entry name" value="SENSORY TRANSDUCTION HISTIDINE KINASE"/>
    <property type="match status" value="1"/>
</dbReference>
<protein>
    <recommendedName>
        <fullName evidence="5">Histidine kinase/HSP90-like ATPase domain-containing protein</fullName>
    </recommendedName>
</protein>
<dbReference type="InterPro" id="IPR036890">
    <property type="entry name" value="HATPase_C_sf"/>
</dbReference>
<keyword evidence="4" id="KW-1133">Transmembrane helix</keyword>
<dbReference type="GO" id="GO:0016020">
    <property type="term" value="C:membrane"/>
    <property type="evidence" value="ECO:0007669"/>
    <property type="project" value="InterPro"/>
</dbReference>
<dbReference type="InterPro" id="IPR011712">
    <property type="entry name" value="Sig_transdc_His_kin_sub3_dim/P"/>
</dbReference>
<proteinExistence type="predicted"/>
<dbReference type="EMBL" id="CABVIF010000009">
    <property type="protein sequence ID" value="VVP26893.1"/>
    <property type="molecule type" value="Genomic_DNA"/>
</dbReference>
<dbReference type="Pfam" id="PF07730">
    <property type="entry name" value="HisKA_3"/>
    <property type="match status" value="1"/>
</dbReference>
<keyword evidence="3" id="KW-0902">Two-component regulatory system</keyword>
<organism evidence="6 7">
    <name type="scientific">Pseudomonas fluorescens</name>
    <dbReference type="NCBI Taxonomy" id="294"/>
    <lineage>
        <taxon>Bacteria</taxon>
        <taxon>Pseudomonadati</taxon>
        <taxon>Pseudomonadota</taxon>
        <taxon>Gammaproteobacteria</taxon>
        <taxon>Pseudomonadales</taxon>
        <taxon>Pseudomonadaceae</taxon>
        <taxon>Pseudomonas</taxon>
    </lineage>
</organism>
<dbReference type="Pfam" id="PF07495">
    <property type="entry name" value="Y_Y_Y"/>
    <property type="match status" value="1"/>
</dbReference>
<evidence type="ECO:0000256" key="4">
    <source>
        <dbReference type="SAM" id="Phobius"/>
    </source>
</evidence>